<accession>A0AAJ0GX05</accession>
<comment type="caution">
    <text evidence="2">The sequence shown here is derived from an EMBL/GenBank/DDBJ whole genome shotgun (WGS) entry which is preliminary data.</text>
</comment>
<protein>
    <submittedName>
        <fullName evidence="2">Uncharacterized protein</fullName>
    </submittedName>
</protein>
<dbReference type="Proteomes" id="UP001273166">
    <property type="component" value="Unassembled WGS sequence"/>
</dbReference>
<proteinExistence type="predicted"/>
<organism evidence="2 3">
    <name type="scientific">Chaetomium strumarium</name>
    <dbReference type="NCBI Taxonomy" id="1170767"/>
    <lineage>
        <taxon>Eukaryota</taxon>
        <taxon>Fungi</taxon>
        <taxon>Dikarya</taxon>
        <taxon>Ascomycota</taxon>
        <taxon>Pezizomycotina</taxon>
        <taxon>Sordariomycetes</taxon>
        <taxon>Sordariomycetidae</taxon>
        <taxon>Sordariales</taxon>
        <taxon>Chaetomiaceae</taxon>
        <taxon>Chaetomium</taxon>
    </lineage>
</organism>
<reference evidence="2" key="2">
    <citation type="submission" date="2023-06" db="EMBL/GenBank/DDBJ databases">
        <authorList>
            <consortium name="Lawrence Berkeley National Laboratory"/>
            <person name="Mondo S.J."/>
            <person name="Hensen N."/>
            <person name="Bonometti L."/>
            <person name="Westerberg I."/>
            <person name="Brannstrom I.O."/>
            <person name="Guillou S."/>
            <person name="Cros-Aarteil S."/>
            <person name="Calhoun S."/>
            <person name="Haridas S."/>
            <person name="Kuo A."/>
            <person name="Pangilinan J."/>
            <person name="Riley R."/>
            <person name="Labutti K."/>
            <person name="Andreopoulos B."/>
            <person name="Lipzen A."/>
            <person name="Chen C."/>
            <person name="Yanf M."/>
            <person name="Daum C."/>
            <person name="Ng V."/>
            <person name="Clum A."/>
            <person name="Steindorff A."/>
            <person name="Ohm R."/>
            <person name="Martin F."/>
            <person name="Silar P."/>
            <person name="Natvig D."/>
            <person name="Lalanne C."/>
            <person name="Gautier V."/>
            <person name="Ament-Velasquez S.L."/>
            <person name="Kruys A."/>
            <person name="Hutchinson M.I."/>
            <person name="Powell A.J."/>
            <person name="Barry K."/>
            <person name="Miller A.N."/>
            <person name="Grigoriev I.V."/>
            <person name="Debuchy R."/>
            <person name="Gladieux P."/>
            <person name="Thoren M.H."/>
            <person name="Johannesson H."/>
        </authorList>
    </citation>
    <scope>NUCLEOTIDE SEQUENCE</scope>
    <source>
        <strain evidence="2">CBS 333.67</strain>
    </source>
</reference>
<evidence type="ECO:0000313" key="3">
    <source>
        <dbReference type="Proteomes" id="UP001273166"/>
    </source>
</evidence>
<reference evidence="2" key="1">
    <citation type="journal article" date="2023" name="Mol. Phylogenet. Evol.">
        <title>Genome-scale phylogeny and comparative genomics of the fungal order Sordariales.</title>
        <authorList>
            <person name="Hensen N."/>
            <person name="Bonometti L."/>
            <person name="Westerberg I."/>
            <person name="Brannstrom I.O."/>
            <person name="Guillou S."/>
            <person name="Cros-Aarteil S."/>
            <person name="Calhoun S."/>
            <person name="Haridas S."/>
            <person name="Kuo A."/>
            <person name="Mondo S."/>
            <person name="Pangilinan J."/>
            <person name="Riley R."/>
            <person name="LaButti K."/>
            <person name="Andreopoulos B."/>
            <person name="Lipzen A."/>
            <person name="Chen C."/>
            <person name="Yan M."/>
            <person name="Daum C."/>
            <person name="Ng V."/>
            <person name="Clum A."/>
            <person name="Steindorff A."/>
            <person name="Ohm R.A."/>
            <person name="Martin F."/>
            <person name="Silar P."/>
            <person name="Natvig D.O."/>
            <person name="Lalanne C."/>
            <person name="Gautier V."/>
            <person name="Ament-Velasquez S.L."/>
            <person name="Kruys A."/>
            <person name="Hutchinson M.I."/>
            <person name="Powell A.J."/>
            <person name="Barry K."/>
            <person name="Miller A.N."/>
            <person name="Grigoriev I.V."/>
            <person name="Debuchy R."/>
            <person name="Gladieux P."/>
            <person name="Hiltunen Thoren M."/>
            <person name="Johannesson H."/>
        </authorList>
    </citation>
    <scope>NUCLEOTIDE SEQUENCE</scope>
    <source>
        <strain evidence="2">CBS 333.67</strain>
    </source>
</reference>
<sequence>MGDGDPRRQCPWLGYLSIYHLSSAIQSPRALQQRGKSSHKFFTGTGEFRPDIPLPDAVPLEERESSLEGESKEGFLAMMRKMLQWEPSKRSLAKELAEDESVMAYM</sequence>
<keyword evidence="3" id="KW-1185">Reference proteome</keyword>
<dbReference type="AlphaFoldDB" id="A0AAJ0GX05"/>
<name>A0AAJ0GX05_9PEZI</name>
<dbReference type="EMBL" id="JAUDZG010000003">
    <property type="protein sequence ID" value="KAK3307706.1"/>
    <property type="molecule type" value="Genomic_DNA"/>
</dbReference>
<dbReference type="Gene3D" id="1.10.510.10">
    <property type="entry name" value="Transferase(Phosphotransferase) domain 1"/>
    <property type="match status" value="1"/>
</dbReference>
<dbReference type="RefSeq" id="XP_062723486.1">
    <property type="nucleotide sequence ID" value="XM_062862377.1"/>
</dbReference>
<feature type="region of interest" description="Disordered" evidence="1">
    <location>
        <begin position="30"/>
        <end position="56"/>
    </location>
</feature>
<evidence type="ECO:0000313" key="2">
    <source>
        <dbReference type="EMBL" id="KAK3307706.1"/>
    </source>
</evidence>
<gene>
    <name evidence="2" type="ORF">B0T15DRAFT_185986</name>
</gene>
<dbReference type="GeneID" id="87881206"/>
<evidence type="ECO:0000256" key="1">
    <source>
        <dbReference type="SAM" id="MobiDB-lite"/>
    </source>
</evidence>